<dbReference type="AlphaFoldDB" id="A0A164T8V2"/>
<name>A0A164T8V2_9AGAM</name>
<protein>
    <submittedName>
        <fullName evidence="2">Uncharacterized protein</fullName>
    </submittedName>
</protein>
<sequence length="174" mass="20183">MRSVLAPSRPSPSASSQVQPPLYHHPLQHPTFVPSFKYSPMQRPNSGKSVSRWFGHRRQRTRREHLLFVSSIKGLRLPTHPPSSPSPPILSNRVPHSLLITFTTTTMRLSQFIATRLKTTIRKAVRSYQYLQSTKHNQYAAVAQRSPHFPRLRTHMSLRRILRRCSEVQSRLDF</sequence>
<gene>
    <name evidence="2" type="ORF">SISNIDRAFT_486699</name>
</gene>
<accession>A0A164T8V2</accession>
<feature type="region of interest" description="Disordered" evidence="1">
    <location>
        <begin position="1"/>
        <end position="24"/>
    </location>
</feature>
<organism evidence="2 3">
    <name type="scientific">Sistotremastrum niveocremeum HHB9708</name>
    <dbReference type="NCBI Taxonomy" id="1314777"/>
    <lineage>
        <taxon>Eukaryota</taxon>
        <taxon>Fungi</taxon>
        <taxon>Dikarya</taxon>
        <taxon>Basidiomycota</taxon>
        <taxon>Agaricomycotina</taxon>
        <taxon>Agaricomycetes</taxon>
        <taxon>Sistotremastrales</taxon>
        <taxon>Sistotremastraceae</taxon>
        <taxon>Sertulicium</taxon>
        <taxon>Sertulicium niveocremeum</taxon>
    </lineage>
</organism>
<reference evidence="2 3" key="1">
    <citation type="journal article" date="2016" name="Mol. Biol. Evol.">
        <title>Comparative Genomics of Early-Diverging Mushroom-Forming Fungi Provides Insights into the Origins of Lignocellulose Decay Capabilities.</title>
        <authorList>
            <person name="Nagy L.G."/>
            <person name="Riley R."/>
            <person name="Tritt A."/>
            <person name="Adam C."/>
            <person name="Daum C."/>
            <person name="Floudas D."/>
            <person name="Sun H."/>
            <person name="Yadav J.S."/>
            <person name="Pangilinan J."/>
            <person name="Larsson K.H."/>
            <person name="Matsuura K."/>
            <person name="Barry K."/>
            <person name="Labutti K."/>
            <person name="Kuo R."/>
            <person name="Ohm R.A."/>
            <person name="Bhattacharya S.S."/>
            <person name="Shirouzu T."/>
            <person name="Yoshinaga Y."/>
            <person name="Martin F.M."/>
            <person name="Grigoriev I.V."/>
            <person name="Hibbett D.S."/>
        </authorList>
    </citation>
    <scope>NUCLEOTIDE SEQUENCE [LARGE SCALE GENOMIC DNA]</scope>
    <source>
        <strain evidence="2 3">HHB9708</strain>
    </source>
</reference>
<keyword evidence="3" id="KW-1185">Reference proteome</keyword>
<dbReference type="Proteomes" id="UP000076722">
    <property type="component" value="Unassembled WGS sequence"/>
</dbReference>
<evidence type="ECO:0000313" key="3">
    <source>
        <dbReference type="Proteomes" id="UP000076722"/>
    </source>
</evidence>
<evidence type="ECO:0000256" key="1">
    <source>
        <dbReference type="SAM" id="MobiDB-lite"/>
    </source>
</evidence>
<evidence type="ECO:0000313" key="2">
    <source>
        <dbReference type="EMBL" id="KZS92166.1"/>
    </source>
</evidence>
<dbReference type="EMBL" id="KV419411">
    <property type="protein sequence ID" value="KZS92166.1"/>
    <property type="molecule type" value="Genomic_DNA"/>
</dbReference>
<proteinExistence type="predicted"/>